<gene>
    <name evidence="6" type="ORF">QO033_25090</name>
</gene>
<keyword evidence="4" id="KW-0677">Repeat</keyword>
<dbReference type="PROSITE" id="PS00330">
    <property type="entry name" value="HEMOLYSIN_CALCIUM"/>
    <property type="match status" value="5"/>
</dbReference>
<sequence length="1011" mass="104309">GGGGEIYDAYINIAKNWSGTGNIGDYYFHTALHEIGHTLGLGHQGLYNAGSGTPTYNDSNWENDTIQFTMMSYWAQANYTPPGQSTPSGSYLGQVNVIGPQSVDWLALDRIYNPMGYGIDDGTTTGNTTWGFNSTWVDWTPTSTGPGFGYANTAYASLDTLLATNTLAIVDGGGIDTLDLSGYSNNSKIDLRVTSSANIAPSFSDVAGLIGNLSIAPGTVIENAVGGAGNEVIYGNNSANTLDGGGGNDSIYGYDGNDTLIGGTGNDYLSGGNDNDTLHGGAGIDTMYGSAGDDTFLYENGEDSVAGEYASGGTGSDRILASGSGVFDLRTLNVYLVEEIEFAATGTNVVNFVYLGSDELGGSDFSSSLLIDGNGSTGSDNTLRLWVQNGVNNIDASGFIFQDWNSVSTDIVSLHGDANANILTGTSQDDIIYGFDGNDTLRGGTGVNQLYGGNDNDTFVYLDGFDPLAGEIISGGAGHDRLLVGNAGVFDLRNASVSLIEELEFRADGANVDNFVYIGSDQIGSGFSSTMLIDGNANTSSNNTLRMYVQNGVSSIDASGFTFQDWDSYTGDADYISLHGDANANTLIGTSKDDIIYGNDGNDTLRGGAGADAMYGGNGNDTFLYVDGEDSVTGEVLAGSTGSDRILLQGAGYFDLRTASITAVEEVEFSAVGGGGIVNYAFFGSDQLGTGLSSTLLVDGNSNAGSFNSLHFFVQNGVANIDLSGFTFQDWNAVASDSDTVILHGDTGSNTLTGSSQIDVIYGNDGGDVLLGGAGDDSLYGGDGNDNLTGGAGADVQSGGAGNDNFFFYDGEDEGPGSIIDGGTEYDRVVMSGAGVFNLSTVAFTSIEELEFYADGINVDNELQLGSAAVASAFGTVLIDGNANSGSDNIIRIIMTGGVTDVDLSGWTFQDWQTPGLDNDQLIVLGDGADNKLIGSSRIDSLFGGTGNDLLDGGLGDDILTGEGGDDDYVVDSLGDSVVEAVGEGIDTIWTALASFSLGTIANVENLTGTS</sequence>
<feature type="domain" description="Peptidase M10 serralysin C-terminal" evidence="5">
    <location>
        <begin position="166"/>
        <end position="309"/>
    </location>
</feature>
<reference evidence="6 7" key="1">
    <citation type="submission" date="2023-05" db="EMBL/GenBank/DDBJ databases">
        <title>Pseudodonghicola sp. nov.</title>
        <authorList>
            <person name="Huang J."/>
        </authorList>
    </citation>
    <scope>NUCLEOTIDE SEQUENCE [LARGE SCALE GENOMIC DNA]</scope>
    <source>
        <strain evidence="6 7">IC7</strain>
    </source>
</reference>
<evidence type="ECO:0000259" key="5">
    <source>
        <dbReference type="Pfam" id="PF08548"/>
    </source>
</evidence>
<comment type="cofactor">
    <cofactor evidence="1">
        <name>Ca(2+)</name>
        <dbReference type="ChEBI" id="CHEBI:29108"/>
    </cofactor>
</comment>
<keyword evidence="3" id="KW-0964">Secreted</keyword>
<dbReference type="InterPro" id="IPR050557">
    <property type="entry name" value="RTX_toxin/Mannuronan_C5-epim"/>
</dbReference>
<evidence type="ECO:0000256" key="2">
    <source>
        <dbReference type="ARBA" id="ARBA00004613"/>
    </source>
</evidence>
<dbReference type="InterPro" id="IPR001343">
    <property type="entry name" value="Hemolysn_Ca-bd"/>
</dbReference>
<evidence type="ECO:0000313" key="6">
    <source>
        <dbReference type="EMBL" id="MDK3020960.1"/>
    </source>
</evidence>
<dbReference type="Proteomes" id="UP001243757">
    <property type="component" value="Unassembled WGS sequence"/>
</dbReference>
<name>A0ABT7F8Z9_9RHOB</name>
<dbReference type="SUPFAM" id="SSF55486">
    <property type="entry name" value="Metalloproteases ('zincins'), catalytic domain"/>
    <property type="match status" value="1"/>
</dbReference>
<dbReference type="PRINTS" id="PR00313">
    <property type="entry name" value="CABNDNGRPT"/>
</dbReference>
<comment type="subcellular location">
    <subcellularLocation>
        <location evidence="2">Secreted</location>
    </subcellularLocation>
</comment>
<feature type="non-terminal residue" evidence="6">
    <location>
        <position position="1"/>
    </location>
</feature>
<organism evidence="6 7">
    <name type="scientific">Pseudodonghicola flavimaris</name>
    <dbReference type="NCBI Taxonomy" id="3050036"/>
    <lineage>
        <taxon>Bacteria</taxon>
        <taxon>Pseudomonadati</taxon>
        <taxon>Pseudomonadota</taxon>
        <taxon>Alphaproteobacteria</taxon>
        <taxon>Rhodobacterales</taxon>
        <taxon>Paracoccaceae</taxon>
        <taxon>Pseudodonghicola</taxon>
    </lineage>
</organism>
<dbReference type="InterPro" id="IPR024079">
    <property type="entry name" value="MetalloPept_cat_dom_sf"/>
</dbReference>
<dbReference type="PANTHER" id="PTHR38340">
    <property type="entry name" value="S-LAYER PROTEIN"/>
    <property type="match status" value="1"/>
</dbReference>
<dbReference type="Gene3D" id="3.40.390.10">
    <property type="entry name" value="Collagenase (Catalytic Domain)"/>
    <property type="match status" value="1"/>
</dbReference>
<accession>A0ABT7F8Z9</accession>
<dbReference type="InterPro" id="IPR018511">
    <property type="entry name" value="Hemolysin-typ_Ca-bd_CS"/>
</dbReference>
<evidence type="ECO:0000256" key="4">
    <source>
        <dbReference type="ARBA" id="ARBA00022737"/>
    </source>
</evidence>
<dbReference type="InterPro" id="IPR011049">
    <property type="entry name" value="Serralysin-like_metalloprot_C"/>
</dbReference>
<protein>
    <submittedName>
        <fullName evidence="6">M10 family metallopeptidase C-terminal domain-containing protein</fullName>
    </submittedName>
</protein>
<dbReference type="Gene3D" id="2.150.10.10">
    <property type="entry name" value="Serralysin-like metalloprotease, C-terminal"/>
    <property type="match status" value="3"/>
</dbReference>
<dbReference type="Pfam" id="PF08548">
    <property type="entry name" value="Peptidase_M10_C"/>
    <property type="match status" value="1"/>
</dbReference>
<evidence type="ECO:0000256" key="1">
    <source>
        <dbReference type="ARBA" id="ARBA00001913"/>
    </source>
</evidence>
<feature type="non-terminal residue" evidence="6">
    <location>
        <position position="1011"/>
    </location>
</feature>
<dbReference type="SUPFAM" id="SSF51120">
    <property type="entry name" value="beta-Roll"/>
    <property type="match status" value="5"/>
</dbReference>
<keyword evidence="7" id="KW-1185">Reference proteome</keyword>
<evidence type="ECO:0000256" key="3">
    <source>
        <dbReference type="ARBA" id="ARBA00022525"/>
    </source>
</evidence>
<proteinExistence type="predicted"/>
<comment type="caution">
    <text evidence="6">The sequence shown here is derived from an EMBL/GenBank/DDBJ whole genome shotgun (WGS) entry which is preliminary data.</text>
</comment>
<dbReference type="RefSeq" id="WP_284483425.1">
    <property type="nucleotide sequence ID" value="NZ_JASNJD010000047.1"/>
</dbReference>
<dbReference type="InterPro" id="IPR013858">
    <property type="entry name" value="Peptidase_M10B_C"/>
</dbReference>
<dbReference type="PANTHER" id="PTHR38340:SF1">
    <property type="entry name" value="S-LAYER PROTEIN"/>
    <property type="match status" value="1"/>
</dbReference>
<evidence type="ECO:0000313" key="7">
    <source>
        <dbReference type="Proteomes" id="UP001243757"/>
    </source>
</evidence>
<dbReference type="Pfam" id="PF00353">
    <property type="entry name" value="HemolysinCabind"/>
    <property type="match status" value="6"/>
</dbReference>
<dbReference type="EMBL" id="JASNJD010000047">
    <property type="protein sequence ID" value="MDK3020960.1"/>
    <property type="molecule type" value="Genomic_DNA"/>
</dbReference>